<gene>
    <name evidence="4" type="ORF">A6J77_003230</name>
</gene>
<evidence type="ECO:0000259" key="3">
    <source>
        <dbReference type="PROSITE" id="PS51186"/>
    </source>
</evidence>
<accession>A0A2J9PMS2</accession>
<dbReference type="EMBL" id="NBTM02000001">
    <property type="protein sequence ID" value="PNL91290.1"/>
    <property type="molecule type" value="Genomic_DNA"/>
</dbReference>
<dbReference type="AlphaFoldDB" id="A0A2J9PMS2"/>
<dbReference type="SUPFAM" id="SSF55729">
    <property type="entry name" value="Acyl-CoA N-acyltransferases (Nat)"/>
    <property type="match status" value="1"/>
</dbReference>
<dbReference type="CDD" id="cd04301">
    <property type="entry name" value="NAT_SF"/>
    <property type="match status" value="1"/>
</dbReference>
<dbReference type="Proteomes" id="UP000192813">
    <property type="component" value="Unassembled WGS sequence"/>
</dbReference>
<evidence type="ECO:0000256" key="1">
    <source>
        <dbReference type="ARBA" id="ARBA00022679"/>
    </source>
</evidence>
<dbReference type="GO" id="GO:0008080">
    <property type="term" value="F:N-acetyltransferase activity"/>
    <property type="evidence" value="ECO:0007669"/>
    <property type="project" value="TreeGrafter"/>
</dbReference>
<dbReference type="PANTHER" id="PTHR10545">
    <property type="entry name" value="DIAMINE N-ACETYLTRANSFERASE"/>
    <property type="match status" value="1"/>
</dbReference>
<name>A0A2J9PMS2_9LACT</name>
<reference evidence="5" key="1">
    <citation type="submission" date="2017-12" db="EMBL/GenBank/DDBJ databases">
        <title>FDA dAtabase for Regulatory Grade micrObial Sequences (FDA-ARGOS): Supporting development and validation of Infectious Disease Dx tests.</title>
        <authorList>
            <person name="Hoffmann M."/>
            <person name="Allard M."/>
            <person name="Evans P."/>
            <person name="Brown E."/>
            <person name="Tallon L."/>
            <person name="Sadzewicz L."/>
            <person name="Sengamalay N."/>
            <person name="Ott S."/>
            <person name="Godinez A."/>
            <person name="Nagaraj S."/>
            <person name="Vavikolanu K."/>
            <person name="Aluvathingal J."/>
            <person name="Nadendla S."/>
            <person name="Sichtig H."/>
        </authorList>
    </citation>
    <scope>NUCLEOTIDE SEQUENCE [LARGE SCALE GENOMIC DNA]</scope>
    <source>
        <strain evidence="5">FDAARGOS_249</strain>
    </source>
</reference>
<evidence type="ECO:0000313" key="4">
    <source>
        <dbReference type="EMBL" id="PNL91290.1"/>
    </source>
</evidence>
<dbReference type="Gene3D" id="3.40.630.30">
    <property type="match status" value="1"/>
</dbReference>
<keyword evidence="2" id="KW-0012">Acyltransferase</keyword>
<dbReference type="Pfam" id="PF00583">
    <property type="entry name" value="Acetyltransf_1"/>
    <property type="match status" value="1"/>
</dbReference>
<dbReference type="InterPro" id="IPR016181">
    <property type="entry name" value="Acyl_CoA_acyltransferase"/>
</dbReference>
<dbReference type="PANTHER" id="PTHR10545:SF29">
    <property type="entry name" value="GH14572P-RELATED"/>
    <property type="match status" value="1"/>
</dbReference>
<protein>
    <submittedName>
        <fullName evidence="4">GNAT family N-acetyltransferase</fullName>
    </submittedName>
</protein>
<dbReference type="InterPro" id="IPR000182">
    <property type="entry name" value="GNAT_dom"/>
</dbReference>
<evidence type="ECO:0000256" key="2">
    <source>
        <dbReference type="ARBA" id="ARBA00023315"/>
    </source>
</evidence>
<dbReference type="PROSITE" id="PS51186">
    <property type="entry name" value="GNAT"/>
    <property type="match status" value="1"/>
</dbReference>
<dbReference type="InterPro" id="IPR051016">
    <property type="entry name" value="Diverse_Substrate_AcTransf"/>
</dbReference>
<feature type="domain" description="N-acetyltransferase" evidence="3">
    <location>
        <begin position="11"/>
        <end position="164"/>
    </location>
</feature>
<proteinExistence type="predicted"/>
<evidence type="ECO:0000313" key="5">
    <source>
        <dbReference type="Proteomes" id="UP000192813"/>
    </source>
</evidence>
<comment type="caution">
    <text evidence="4">The sequence shown here is derived from an EMBL/GenBank/DDBJ whole genome shotgun (WGS) entry which is preliminary data.</text>
</comment>
<organism evidence="4 5">
    <name type="scientific">Aerococcus viridans</name>
    <dbReference type="NCBI Taxonomy" id="1377"/>
    <lineage>
        <taxon>Bacteria</taxon>
        <taxon>Bacillati</taxon>
        <taxon>Bacillota</taxon>
        <taxon>Bacilli</taxon>
        <taxon>Lactobacillales</taxon>
        <taxon>Aerococcaceae</taxon>
        <taxon>Aerococcus</taxon>
    </lineage>
</organism>
<sequence length="164" mass="18707">MDLLNLLEAHMDIRFAQDIDIPDILKLLEQVNLIHHHARPDILKKAPKYTSDEIANIIEDPQRPILVAVEGNHILGYMFGIYQVTAESEFLVGEKFLYIDDICVDQNARGKHVGQALYQATKELAADTGCRRITLNVWAFNNSAKSFYEKMGMQTFKTTLEDIL</sequence>
<keyword evidence="1 4" id="KW-0808">Transferase</keyword>